<dbReference type="InterPro" id="IPR000743">
    <property type="entry name" value="Glyco_hydro_28"/>
</dbReference>
<keyword evidence="7" id="KW-0812">Transmembrane</keyword>
<keyword evidence="8" id="KW-1185">Reference proteome</keyword>
<dbReference type="PANTHER" id="PTHR31736">
    <property type="match status" value="1"/>
</dbReference>
<dbReference type="SUPFAM" id="SSF51126">
    <property type="entry name" value="Pectin lyase-like"/>
    <property type="match status" value="1"/>
</dbReference>
<evidence type="ECO:0000256" key="2">
    <source>
        <dbReference type="ARBA" id="ARBA00022801"/>
    </source>
</evidence>
<evidence type="ECO:0000256" key="5">
    <source>
        <dbReference type="ARBA" id="ARBA00023295"/>
    </source>
</evidence>
<sequence>MDAWKAYRSKNRVIFSKEVSVRRAKFVVQSVENWCARSFEGFDVLLALLLITSYHLQHRDSRVILSIKDFLSDSDFRNVDHSQAFQAAWRALCGGRGRGQGPSLVIHAREAYTIQPQRFEGPCASPHIHIQIDGTIEAPKMVKDWGSKKSECWLCFERVTGLILNGSGVLNSNGESWWSSVGSSSRPEAVRFHGCQNILYNGLTQINSPRNHISVVGCTNATLLNLHLISPSSSPNTNGIDISVSHNIQIRSSSIKTGDDCISILGGSYDINITYVTCGPGHGISIGSLGKGGANDIVQKVNVRHCTFTRTQNGARIKTWPGGRGFVKNIWYEDITLINVRSPIIIDQNYCNGARRCPQPTRASALKVSGVTYRYFKGTSFPDVPAVKLDCDQRTVCDNIVMEHINITSSSQRRPLASYCRFAHVIRRFVSIGINCGFHVNPKTPSIAPYFEPPALTAQPPSPTPYAIPSTPTAQPPAPIAISPTQHAEPPALHTLSSTPYAEHFFNCSLFTILSFYILILIKAFLLS</sequence>
<evidence type="ECO:0000313" key="8">
    <source>
        <dbReference type="Proteomes" id="UP000694864"/>
    </source>
</evidence>
<dbReference type="Proteomes" id="UP000694864">
    <property type="component" value="Chromosome 11"/>
</dbReference>
<protein>
    <submittedName>
        <fullName evidence="9">Probable polygalacturonase At3g15720</fullName>
    </submittedName>
</protein>
<dbReference type="InterPro" id="IPR011050">
    <property type="entry name" value="Pectin_lyase_fold/virulence"/>
</dbReference>
<gene>
    <name evidence="9" type="primary">LOC104727618</name>
</gene>
<evidence type="ECO:0000256" key="6">
    <source>
        <dbReference type="RuleBase" id="RU361169"/>
    </source>
</evidence>
<evidence type="ECO:0000313" key="9">
    <source>
        <dbReference type="RefSeq" id="XP_010445010.2"/>
    </source>
</evidence>
<proteinExistence type="inferred from homology"/>
<evidence type="ECO:0000256" key="4">
    <source>
        <dbReference type="ARBA" id="ARBA00023180"/>
    </source>
</evidence>
<keyword evidence="7" id="KW-1133">Transmembrane helix</keyword>
<feature type="transmembrane region" description="Helical" evidence="7">
    <location>
        <begin position="504"/>
        <end position="526"/>
    </location>
</feature>
<evidence type="ECO:0000256" key="1">
    <source>
        <dbReference type="ARBA" id="ARBA00008834"/>
    </source>
</evidence>
<dbReference type="Pfam" id="PF00295">
    <property type="entry name" value="Glyco_hydro_28"/>
    <property type="match status" value="1"/>
</dbReference>
<dbReference type="SMART" id="SM00710">
    <property type="entry name" value="PbH1"/>
    <property type="match status" value="5"/>
</dbReference>
<name>A0ABM0URH2_CAMSA</name>
<keyword evidence="5 6" id="KW-0326">Glycosidase</keyword>
<reference evidence="9" key="2">
    <citation type="submission" date="2025-08" db="UniProtKB">
        <authorList>
            <consortium name="RefSeq"/>
        </authorList>
    </citation>
    <scope>IDENTIFICATION</scope>
    <source>
        <tissue evidence="9">Leaf</tissue>
    </source>
</reference>
<comment type="similarity">
    <text evidence="1 6">Belongs to the glycosyl hydrolase 28 family.</text>
</comment>
<dbReference type="RefSeq" id="XP_010445010.2">
    <property type="nucleotide sequence ID" value="XM_010446708.2"/>
</dbReference>
<dbReference type="InterPro" id="IPR012334">
    <property type="entry name" value="Pectin_lyas_fold"/>
</dbReference>
<dbReference type="InterPro" id="IPR006626">
    <property type="entry name" value="PbH1"/>
</dbReference>
<evidence type="ECO:0000256" key="7">
    <source>
        <dbReference type="SAM" id="Phobius"/>
    </source>
</evidence>
<keyword evidence="2 6" id="KW-0378">Hydrolase</keyword>
<keyword evidence="7" id="KW-0472">Membrane</keyword>
<keyword evidence="3" id="KW-1015">Disulfide bond</keyword>
<accession>A0ABM0URH2</accession>
<dbReference type="PANTHER" id="PTHR31736:SF19">
    <property type="entry name" value="PECTIN LYASE SUPERFAMILY PROTEIN-RELATED"/>
    <property type="match status" value="1"/>
</dbReference>
<dbReference type="Gene3D" id="2.160.20.10">
    <property type="entry name" value="Single-stranded right-handed beta-helix, Pectin lyase-like"/>
    <property type="match status" value="1"/>
</dbReference>
<dbReference type="GeneID" id="104727618"/>
<reference evidence="8" key="1">
    <citation type="journal article" date="2014" name="Nat. Commun.">
        <title>The emerging biofuel crop Camelina sativa retains a highly undifferentiated hexaploid genome structure.</title>
        <authorList>
            <person name="Kagale S."/>
            <person name="Koh C."/>
            <person name="Nixon J."/>
            <person name="Bollina V."/>
            <person name="Clarke W.E."/>
            <person name="Tuteja R."/>
            <person name="Spillane C."/>
            <person name="Robinson S.J."/>
            <person name="Links M.G."/>
            <person name="Clarke C."/>
            <person name="Higgins E.E."/>
            <person name="Huebert T."/>
            <person name="Sharpe A.G."/>
            <person name="Parkin I.A."/>
        </authorList>
    </citation>
    <scope>NUCLEOTIDE SEQUENCE [LARGE SCALE GENOMIC DNA]</scope>
    <source>
        <strain evidence="8">cv. DH55</strain>
    </source>
</reference>
<evidence type="ECO:0000256" key="3">
    <source>
        <dbReference type="ARBA" id="ARBA00023157"/>
    </source>
</evidence>
<organism evidence="8 9">
    <name type="scientific">Camelina sativa</name>
    <name type="common">False flax</name>
    <name type="synonym">Myagrum sativum</name>
    <dbReference type="NCBI Taxonomy" id="90675"/>
    <lineage>
        <taxon>Eukaryota</taxon>
        <taxon>Viridiplantae</taxon>
        <taxon>Streptophyta</taxon>
        <taxon>Embryophyta</taxon>
        <taxon>Tracheophyta</taxon>
        <taxon>Spermatophyta</taxon>
        <taxon>Magnoliopsida</taxon>
        <taxon>eudicotyledons</taxon>
        <taxon>Gunneridae</taxon>
        <taxon>Pentapetalae</taxon>
        <taxon>rosids</taxon>
        <taxon>malvids</taxon>
        <taxon>Brassicales</taxon>
        <taxon>Brassicaceae</taxon>
        <taxon>Camelineae</taxon>
        <taxon>Camelina</taxon>
    </lineage>
</organism>
<keyword evidence="4" id="KW-0325">Glycoprotein</keyword>